<evidence type="ECO:0000256" key="3">
    <source>
        <dbReference type="ARBA" id="ARBA00022452"/>
    </source>
</evidence>
<protein>
    <submittedName>
        <fullName evidence="14">TonB-dependent receptor</fullName>
    </submittedName>
</protein>
<dbReference type="EMBL" id="QFPX01000001">
    <property type="protein sequence ID" value="PZQ57413.1"/>
    <property type="molecule type" value="Genomic_DNA"/>
</dbReference>
<dbReference type="InterPro" id="IPR010104">
    <property type="entry name" value="TonB_rcpt_bac"/>
</dbReference>
<gene>
    <name evidence="14" type="ORF">DI555_00270</name>
</gene>
<feature type="region of interest" description="Disordered" evidence="10">
    <location>
        <begin position="24"/>
        <end position="45"/>
    </location>
</feature>
<dbReference type="InterPro" id="IPR039426">
    <property type="entry name" value="TonB-dep_rcpt-like"/>
</dbReference>
<dbReference type="Pfam" id="PF07715">
    <property type="entry name" value="Plug"/>
    <property type="match status" value="1"/>
</dbReference>
<keyword evidence="6 8" id="KW-0472">Membrane</keyword>
<evidence type="ECO:0000259" key="12">
    <source>
        <dbReference type="Pfam" id="PF00593"/>
    </source>
</evidence>
<organism evidence="14 15">
    <name type="scientific">Novosphingobium pentaromativorans</name>
    <dbReference type="NCBI Taxonomy" id="205844"/>
    <lineage>
        <taxon>Bacteria</taxon>
        <taxon>Pseudomonadati</taxon>
        <taxon>Pseudomonadota</taxon>
        <taxon>Alphaproteobacteria</taxon>
        <taxon>Sphingomonadales</taxon>
        <taxon>Sphingomonadaceae</taxon>
        <taxon>Novosphingobium</taxon>
    </lineage>
</organism>
<feature type="compositionally biased region" description="Polar residues" evidence="10">
    <location>
        <begin position="24"/>
        <end position="38"/>
    </location>
</feature>
<keyword evidence="2 8" id="KW-0813">Transport</keyword>
<evidence type="ECO:0000256" key="5">
    <source>
        <dbReference type="ARBA" id="ARBA00023077"/>
    </source>
</evidence>
<dbReference type="GO" id="GO:0009279">
    <property type="term" value="C:cell outer membrane"/>
    <property type="evidence" value="ECO:0007669"/>
    <property type="project" value="UniProtKB-SubCell"/>
</dbReference>
<feature type="domain" description="TonB-dependent receptor-like beta-barrel" evidence="12">
    <location>
        <begin position="422"/>
        <end position="891"/>
    </location>
</feature>
<evidence type="ECO:0000256" key="2">
    <source>
        <dbReference type="ARBA" id="ARBA00022448"/>
    </source>
</evidence>
<dbReference type="Gene3D" id="2.170.130.10">
    <property type="entry name" value="TonB-dependent receptor, plug domain"/>
    <property type="match status" value="1"/>
</dbReference>
<feature type="signal peptide" evidence="11">
    <location>
        <begin position="1"/>
        <end position="22"/>
    </location>
</feature>
<keyword evidence="4 8" id="KW-0812">Transmembrane</keyword>
<dbReference type="Pfam" id="PF00593">
    <property type="entry name" value="TonB_dep_Rec_b-barrel"/>
    <property type="match status" value="1"/>
</dbReference>
<dbReference type="AlphaFoldDB" id="A0A2W5QRM8"/>
<dbReference type="InterPro" id="IPR012910">
    <property type="entry name" value="Plug_dom"/>
</dbReference>
<dbReference type="Proteomes" id="UP000249082">
    <property type="component" value="Unassembled WGS sequence"/>
</dbReference>
<dbReference type="InterPro" id="IPR036942">
    <property type="entry name" value="Beta-barrel_TonB_sf"/>
</dbReference>
<keyword evidence="3 8" id="KW-1134">Transmembrane beta strand</keyword>
<proteinExistence type="inferred from homology"/>
<comment type="caution">
    <text evidence="14">The sequence shown here is derived from an EMBL/GenBank/DDBJ whole genome shotgun (WGS) entry which is preliminary data.</text>
</comment>
<comment type="subcellular location">
    <subcellularLocation>
        <location evidence="1 8">Cell outer membrane</location>
        <topology evidence="1 8">Multi-pass membrane protein</topology>
    </subcellularLocation>
</comment>
<keyword evidence="11" id="KW-0732">Signal</keyword>
<feature type="domain" description="TonB-dependent receptor plug" evidence="13">
    <location>
        <begin position="71"/>
        <end position="170"/>
    </location>
</feature>
<keyword evidence="5 9" id="KW-0798">TonB box</keyword>
<dbReference type="NCBIfam" id="TIGR01782">
    <property type="entry name" value="TonB-Xanth-Caul"/>
    <property type="match status" value="1"/>
</dbReference>
<evidence type="ECO:0000313" key="14">
    <source>
        <dbReference type="EMBL" id="PZQ57413.1"/>
    </source>
</evidence>
<name>A0A2W5QRM8_9SPHN</name>
<dbReference type="PANTHER" id="PTHR40980">
    <property type="entry name" value="PLUG DOMAIN-CONTAINING PROTEIN"/>
    <property type="match status" value="1"/>
</dbReference>
<keyword evidence="14" id="KW-0675">Receptor</keyword>
<sequence>MQKVLWATTASVVSLISASAVAQTQPQAGETTSLQGTATPEDGAGADAVSLQEDIIVTGFRRSLESAQDLKRNSEGIVDSIVAEDIGKLPDTFASSALARISGVQVTRGGGEAANVRIRGLPDLSTTYNGREIFSAEGRSVAIQDFPAGTVAALEVYKSGLANMIEGGIGGQVNVRGRKPFDFKGLNVSGSFNGVNWEQSDGLTWNGNLLVSDRWDTGIGEMGFLVNASYTGIDFFDATREQSTVIATTTPTNAPGTAGGVRYPDAQGLFHARGKRWRPSVNMAFQWRPSPDLEIYADGLFQGYRGRGRERYMFFPIYGNGMQLTDLTLRDGTNVAQSATVTGASAPNGNWRTSKAETNTYQFGAGAIWHRDRLKISADVAYTNSKFTSEVVNIDFALKDSPVRNVVFEAPGSVGGPTWSVEDYDLTDPSNYLSRGLFQEYLKVGGKDIQSRLDLEYTLGQGFLERIQIGVRYNDRDANRDRGAPYIDNLSARIPVTALPVEFESTRPGFVFDNVFPIRTFAAIPYGSIRENLDALRAFYGAPEGLPAFNPTENFRANEKALAGYGQLKYRFDLNDTMAIDGVVGLRAVRTWSRISGFLRDDSVAGSPSYSPITARKAYTDFLPNASARLMFNPQLQLRLAYTKTRTRPNFFDLNPTLTVGPPPVIDPNNPPNPNNPNSNLRNISGGNPDLDPLTSNNFDIGLEWYFSRTGSLTGGLFRRDAKGFIARPTVTVDDPVYGPVRLTRPENIGDSRFQGAEIAFTSFLDIEGLPEWAKGFGFQANLTYTDAMGDLAGPIAVSANVAGRQQRFNGVSKWSYNLVALYERPFFSTRLAYNYRSDFVTSYSIEALDLDSNGQARTGGVIEKGRGQLDFAASVTPMPNVTIAFDVANLLGNPIRRYREFGDGGDSFSRQYIYNDRVYSLGVRFRL</sequence>
<comment type="similarity">
    <text evidence="8 9">Belongs to the TonB-dependent receptor family.</text>
</comment>
<dbReference type="PROSITE" id="PS52016">
    <property type="entry name" value="TONB_DEPENDENT_REC_3"/>
    <property type="match status" value="1"/>
</dbReference>
<dbReference type="InterPro" id="IPR037066">
    <property type="entry name" value="Plug_dom_sf"/>
</dbReference>
<dbReference type="SUPFAM" id="SSF56935">
    <property type="entry name" value="Porins"/>
    <property type="match status" value="1"/>
</dbReference>
<feature type="region of interest" description="Disordered" evidence="10">
    <location>
        <begin position="653"/>
        <end position="689"/>
    </location>
</feature>
<dbReference type="Gene3D" id="2.40.170.20">
    <property type="entry name" value="TonB-dependent receptor, beta-barrel domain"/>
    <property type="match status" value="1"/>
</dbReference>
<evidence type="ECO:0000256" key="4">
    <source>
        <dbReference type="ARBA" id="ARBA00022692"/>
    </source>
</evidence>
<evidence type="ECO:0000256" key="9">
    <source>
        <dbReference type="RuleBase" id="RU003357"/>
    </source>
</evidence>
<evidence type="ECO:0000259" key="13">
    <source>
        <dbReference type="Pfam" id="PF07715"/>
    </source>
</evidence>
<dbReference type="PANTHER" id="PTHR40980:SF3">
    <property type="entry name" value="TONB-DEPENDENT RECEPTOR-LIKE BETA-BARREL DOMAIN-CONTAINING PROTEIN"/>
    <property type="match status" value="1"/>
</dbReference>
<evidence type="ECO:0000256" key="10">
    <source>
        <dbReference type="SAM" id="MobiDB-lite"/>
    </source>
</evidence>
<evidence type="ECO:0000256" key="11">
    <source>
        <dbReference type="SAM" id="SignalP"/>
    </source>
</evidence>
<evidence type="ECO:0000313" key="15">
    <source>
        <dbReference type="Proteomes" id="UP000249082"/>
    </source>
</evidence>
<evidence type="ECO:0000256" key="1">
    <source>
        <dbReference type="ARBA" id="ARBA00004571"/>
    </source>
</evidence>
<accession>A0A2W5QRM8</accession>
<evidence type="ECO:0000256" key="6">
    <source>
        <dbReference type="ARBA" id="ARBA00023136"/>
    </source>
</evidence>
<keyword evidence="7 8" id="KW-0998">Cell outer membrane</keyword>
<feature type="chain" id="PRO_5016109140" evidence="11">
    <location>
        <begin position="23"/>
        <end position="928"/>
    </location>
</feature>
<dbReference type="InterPro" id="IPR000531">
    <property type="entry name" value="Beta-barrel_TonB"/>
</dbReference>
<evidence type="ECO:0000256" key="7">
    <source>
        <dbReference type="ARBA" id="ARBA00023237"/>
    </source>
</evidence>
<reference evidence="14 15" key="1">
    <citation type="submission" date="2017-08" db="EMBL/GenBank/DDBJ databases">
        <title>Infants hospitalized years apart are colonized by the same room-sourced microbial strains.</title>
        <authorList>
            <person name="Brooks B."/>
            <person name="Olm M.R."/>
            <person name="Firek B.A."/>
            <person name="Baker R."/>
            <person name="Thomas B.C."/>
            <person name="Morowitz M.J."/>
            <person name="Banfield J.F."/>
        </authorList>
    </citation>
    <scope>NUCLEOTIDE SEQUENCE [LARGE SCALE GENOMIC DNA]</scope>
    <source>
        <strain evidence="14">S2_005_002_R2_33</strain>
    </source>
</reference>
<feature type="compositionally biased region" description="Pro residues" evidence="10">
    <location>
        <begin position="661"/>
        <end position="675"/>
    </location>
</feature>
<evidence type="ECO:0000256" key="8">
    <source>
        <dbReference type="PROSITE-ProRule" id="PRU01360"/>
    </source>
</evidence>